<evidence type="ECO:0000259" key="2">
    <source>
        <dbReference type="PROSITE" id="PS50212"/>
    </source>
</evidence>
<feature type="domain" description="N-terminal Ras-GEF" evidence="2">
    <location>
        <begin position="3"/>
        <end position="135"/>
    </location>
</feature>
<sequence>FLGKPFPASLTPNQLILQITNPLYFKEGSTSNRITQAAFLFYCQIWFSTDLLLDKLIERFNFAVYPNGQFAGFYHQQLLQSKRMVLELLEAWLEFYMDDFSPQDLDKVQTFIDGVRNFDAHCLVINQLMKKPKPE</sequence>
<name>A0A146KFY1_9EUKA</name>
<feature type="non-terminal residue" evidence="3">
    <location>
        <position position="135"/>
    </location>
</feature>
<dbReference type="GO" id="GO:0005085">
    <property type="term" value="F:guanyl-nucleotide exchange factor activity"/>
    <property type="evidence" value="ECO:0007669"/>
    <property type="project" value="UniProtKB-KW"/>
</dbReference>
<dbReference type="InterPro" id="IPR000651">
    <property type="entry name" value="Ras-like_Gua-exchang_fac_N"/>
</dbReference>
<dbReference type="Pfam" id="PF00618">
    <property type="entry name" value="RasGEF_N"/>
    <property type="match status" value="1"/>
</dbReference>
<reference evidence="3" key="1">
    <citation type="submission" date="2015-07" db="EMBL/GenBank/DDBJ databases">
        <title>Adaptation to a free-living lifestyle via gene acquisitions in the diplomonad Trepomonas sp. PC1.</title>
        <authorList>
            <person name="Xu F."/>
            <person name="Jerlstrom-Hultqvist J."/>
            <person name="Kolisko M."/>
            <person name="Simpson A.G.B."/>
            <person name="Roger A.J."/>
            <person name="Svard S.G."/>
            <person name="Andersson J.O."/>
        </authorList>
    </citation>
    <scope>NUCLEOTIDE SEQUENCE</scope>
    <source>
        <strain evidence="3">PC1</strain>
    </source>
</reference>
<dbReference type="InterPro" id="IPR023578">
    <property type="entry name" value="Ras_GEF_dom_sf"/>
</dbReference>
<dbReference type="AlphaFoldDB" id="A0A146KFY1"/>
<organism evidence="3">
    <name type="scientific">Trepomonas sp. PC1</name>
    <dbReference type="NCBI Taxonomy" id="1076344"/>
    <lineage>
        <taxon>Eukaryota</taxon>
        <taxon>Metamonada</taxon>
        <taxon>Diplomonadida</taxon>
        <taxon>Hexamitidae</taxon>
        <taxon>Hexamitinae</taxon>
        <taxon>Trepomonas</taxon>
    </lineage>
</organism>
<dbReference type="PROSITE" id="PS50212">
    <property type="entry name" value="RASGEF_NTER"/>
    <property type="match status" value="1"/>
</dbReference>
<proteinExistence type="predicted"/>
<dbReference type="SUPFAM" id="SSF48366">
    <property type="entry name" value="Ras GEF"/>
    <property type="match status" value="1"/>
</dbReference>
<accession>A0A146KFY1</accession>
<feature type="non-terminal residue" evidence="3">
    <location>
        <position position="1"/>
    </location>
</feature>
<keyword evidence="1" id="KW-0344">Guanine-nucleotide releasing factor</keyword>
<dbReference type="Gene3D" id="1.20.870.10">
    <property type="entry name" value="Son of sevenless (SoS) protein Chain: S domain 1"/>
    <property type="match status" value="1"/>
</dbReference>
<evidence type="ECO:0000256" key="1">
    <source>
        <dbReference type="PROSITE-ProRule" id="PRU00135"/>
    </source>
</evidence>
<evidence type="ECO:0000313" key="3">
    <source>
        <dbReference type="EMBL" id="JAP94311.1"/>
    </source>
</evidence>
<gene>
    <name evidence="3" type="ORF">TPC1_13088</name>
</gene>
<dbReference type="EMBL" id="GDID01002295">
    <property type="protein sequence ID" value="JAP94311.1"/>
    <property type="molecule type" value="Transcribed_RNA"/>
</dbReference>
<protein>
    <submittedName>
        <fullName evidence="3">Ras guanine nucleotide exchange factor</fullName>
    </submittedName>
</protein>